<accession>A0ABQ5VDP7</accession>
<sequence length="321" mass="34121">MKLFVTALVASLLALPALAADPFTVAKVPVDARADSAIQAQTRAIGNGQITAARLLLDRLTLESERSARGLPPMTIEVVGPLIRGLSIDNERRSATRYLGDVSISFNPSAVQTLLRSSGLTMVTSQARERLALPIGVGLDGSLATDLLSGRYAHALTPIKVPSEEDMAFLYEEPSNARLQELATRYGVNQVLIIRPQGGGNLQATDLSLDTGARRSLNASGGMAGLVARMEADWKADAAVPSDSAQTSAVTVLYGSMDEWQGLQQAINNSAQVRDARLDALSKDGALMSLSYGSLDRLAAEMAQKGVRVIDDPRLGLVIRR</sequence>
<feature type="chain" id="PRO_5046462489" description="DUF2066 domain-containing protein" evidence="1">
    <location>
        <begin position="20"/>
        <end position="321"/>
    </location>
</feature>
<protein>
    <recommendedName>
        <fullName evidence="4">DUF2066 domain-containing protein</fullName>
    </recommendedName>
</protein>
<reference evidence="2" key="1">
    <citation type="journal article" date="2014" name="Int. J. Syst. Evol. Microbiol.">
        <title>Complete genome of a new Firmicutes species belonging to the dominant human colonic microbiota ('Ruminococcus bicirculans') reveals two chromosomes and a selective capacity to utilize plant glucans.</title>
        <authorList>
            <consortium name="NISC Comparative Sequencing Program"/>
            <person name="Wegmann U."/>
            <person name="Louis P."/>
            <person name="Goesmann A."/>
            <person name="Henrissat B."/>
            <person name="Duncan S.H."/>
            <person name="Flint H.J."/>
        </authorList>
    </citation>
    <scope>NUCLEOTIDE SEQUENCE</scope>
    <source>
        <strain evidence="2">NBRC 108219</strain>
    </source>
</reference>
<organism evidence="2 3">
    <name type="scientific">Algimonas ampicilliniresistens</name>
    <dbReference type="NCBI Taxonomy" id="1298735"/>
    <lineage>
        <taxon>Bacteria</taxon>
        <taxon>Pseudomonadati</taxon>
        <taxon>Pseudomonadota</taxon>
        <taxon>Alphaproteobacteria</taxon>
        <taxon>Maricaulales</taxon>
        <taxon>Robiginitomaculaceae</taxon>
        <taxon>Algimonas</taxon>
    </lineage>
</organism>
<keyword evidence="1" id="KW-0732">Signal</keyword>
<dbReference type="EMBL" id="BSNK01000002">
    <property type="protein sequence ID" value="GLQ25067.1"/>
    <property type="molecule type" value="Genomic_DNA"/>
</dbReference>
<dbReference type="RefSeq" id="WP_284392200.1">
    <property type="nucleotide sequence ID" value="NZ_BSNK01000002.1"/>
</dbReference>
<reference evidence="2" key="2">
    <citation type="submission" date="2023-01" db="EMBL/GenBank/DDBJ databases">
        <title>Draft genome sequence of Algimonas ampicilliniresistens strain NBRC 108219.</title>
        <authorList>
            <person name="Sun Q."/>
            <person name="Mori K."/>
        </authorList>
    </citation>
    <scope>NUCLEOTIDE SEQUENCE</scope>
    <source>
        <strain evidence="2">NBRC 108219</strain>
    </source>
</reference>
<comment type="caution">
    <text evidence="2">The sequence shown here is derived from an EMBL/GenBank/DDBJ whole genome shotgun (WGS) entry which is preliminary data.</text>
</comment>
<gene>
    <name evidence="2" type="ORF">GCM10007853_29410</name>
</gene>
<keyword evidence="3" id="KW-1185">Reference proteome</keyword>
<proteinExistence type="predicted"/>
<name>A0ABQ5VDP7_9PROT</name>
<evidence type="ECO:0008006" key="4">
    <source>
        <dbReference type="Google" id="ProtNLM"/>
    </source>
</evidence>
<feature type="signal peptide" evidence="1">
    <location>
        <begin position="1"/>
        <end position="19"/>
    </location>
</feature>
<evidence type="ECO:0000313" key="3">
    <source>
        <dbReference type="Proteomes" id="UP001161391"/>
    </source>
</evidence>
<evidence type="ECO:0000313" key="2">
    <source>
        <dbReference type="EMBL" id="GLQ25067.1"/>
    </source>
</evidence>
<evidence type="ECO:0000256" key="1">
    <source>
        <dbReference type="SAM" id="SignalP"/>
    </source>
</evidence>
<dbReference type="Proteomes" id="UP001161391">
    <property type="component" value="Unassembled WGS sequence"/>
</dbReference>